<name>A0A2T4VXZ8_9HYPH</name>
<gene>
    <name evidence="1" type="ORF">C4617_02215</name>
</gene>
<evidence type="ECO:0000313" key="1">
    <source>
        <dbReference type="EMBL" id="PTL86653.1"/>
    </source>
</evidence>
<protein>
    <recommendedName>
        <fullName evidence="3">DUF177 domain-containing protein</fullName>
    </recommendedName>
</protein>
<dbReference type="Proteomes" id="UP000240811">
    <property type="component" value="Unassembled WGS sequence"/>
</dbReference>
<evidence type="ECO:0008006" key="3">
    <source>
        <dbReference type="Google" id="ProtNLM"/>
    </source>
</evidence>
<evidence type="ECO:0000313" key="2">
    <source>
        <dbReference type="Proteomes" id="UP000240811"/>
    </source>
</evidence>
<accession>A0A2T4VXZ8</accession>
<proteinExistence type="predicted"/>
<dbReference type="EMBL" id="PSQJ01000002">
    <property type="protein sequence ID" value="PTL86653.1"/>
    <property type="molecule type" value="Genomic_DNA"/>
</dbReference>
<sequence length="185" mass="20190">MGKCSEITEIFSHIINIKPAFSAPMQITVKGNGIDCEKLARQWEVPSVDSFYADIKLSKWKRIGVYVEGKVFAKITQVCVITLESVVFEIEESIGCILVPDSSKLLLPNDDCSGKKRVVEVRGPDFFAFSSDGMVDIGAVVANFVAVAINPYPKKEGAVFSDVYDNVTNNSTPVSFCIPKGGNEN</sequence>
<reference evidence="2" key="1">
    <citation type="submission" date="2018-02" db="EMBL/GenBank/DDBJ databases">
        <title>Genome sequence of Candidatus Liberibacter europaeus.</title>
        <authorList>
            <person name="Frampton R.A."/>
            <person name="Thompson S.M."/>
            <person name="David C."/>
            <person name="Addison S.M."/>
            <person name="Smith G.R."/>
        </authorList>
    </citation>
    <scope>NUCLEOTIDE SEQUENCE [LARGE SCALE GENOMIC DNA]</scope>
</reference>
<dbReference type="AlphaFoldDB" id="A0A2T4VXZ8"/>
<organism evidence="1 2">
    <name type="scientific">Candidatus Liberibacter europaeus</name>
    <dbReference type="NCBI Taxonomy" id="744859"/>
    <lineage>
        <taxon>Bacteria</taxon>
        <taxon>Pseudomonadati</taxon>
        <taxon>Pseudomonadota</taxon>
        <taxon>Alphaproteobacteria</taxon>
        <taxon>Hyphomicrobiales</taxon>
        <taxon>Rhizobiaceae</taxon>
        <taxon>Liberibacter</taxon>
    </lineage>
</organism>
<comment type="caution">
    <text evidence="1">The sequence shown here is derived from an EMBL/GenBank/DDBJ whole genome shotgun (WGS) entry which is preliminary data.</text>
</comment>